<dbReference type="AlphaFoldDB" id="A0A0F9EJY4"/>
<name>A0A0F9EJY4_9ZZZZ</name>
<proteinExistence type="predicted"/>
<evidence type="ECO:0000313" key="1">
    <source>
        <dbReference type="EMBL" id="KKL74314.1"/>
    </source>
</evidence>
<organism evidence="1">
    <name type="scientific">marine sediment metagenome</name>
    <dbReference type="NCBI Taxonomy" id="412755"/>
    <lineage>
        <taxon>unclassified sequences</taxon>
        <taxon>metagenomes</taxon>
        <taxon>ecological metagenomes</taxon>
    </lineage>
</organism>
<dbReference type="EMBL" id="LAZR01024698">
    <property type="protein sequence ID" value="KKL74314.1"/>
    <property type="molecule type" value="Genomic_DNA"/>
</dbReference>
<protein>
    <submittedName>
        <fullName evidence="1">Uncharacterized protein</fullName>
    </submittedName>
</protein>
<gene>
    <name evidence="1" type="ORF">LCGC14_2066160</name>
</gene>
<accession>A0A0F9EJY4</accession>
<sequence>MNKYANTRGNTIADGGGSVRVTCSSNVGQGNGGTALPCKGCWVQPAIANTEVVKMNIDIAASAILGIDLQRPHINDGTNEYGAAAAKPLFVPINDVDKLYFYSADVNAIIDITYLKG</sequence>
<reference evidence="1" key="1">
    <citation type="journal article" date="2015" name="Nature">
        <title>Complex archaea that bridge the gap between prokaryotes and eukaryotes.</title>
        <authorList>
            <person name="Spang A."/>
            <person name="Saw J.H."/>
            <person name="Jorgensen S.L."/>
            <person name="Zaremba-Niedzwiedzka K."/>
            <person name="Martijn J."/>
            <person name="Lind A.E."/>
            <person name="van Eijk R."/>
            <person name="Schleper C."/>
            <person name="Guy L."/>
            <person name="Ettema T.J."/>
        </authorList>
    </citation>
    <scope>NUCLEOTIDE SEQUENCE</scope>
</reference>
<comment type="caution">
    <text evidence="1">The sequence shown here is derived from an EMBL/GenBank/DDBJ whole genome shotgun (WGS) entry which is preliminary data.</text>
</comment>